<proteinExistence type="predicted"/>
<accession>A0A518VF56</accession>
<organism evidence="1 2">
    <name type="scientific">Brevibacillus laterosporus</name>
    <name type="common">Bacillus laterosporus</name>
    <dbReference type="NCBI Taxonomy" id="1465"/>
    <lineage>
        <taxon>Bacteria</taxon>
        <taxon>Bacillati</taxon>
        <taxon>Bacillota</taxon>
        <taxon>Bacilli</taxon>
        <taxon>Bacillales</taxon>
        <taxon>Paenibacillaceae</taxon>
        <taxon>Brevibacillus</taxon>
    </lineage>
</organism>
<dbReference type="AlphaFoldDB" id="A0A518VF56"/>
<reference evidence="1 2" key="1">
    <citation type="submission" date="2018-11" db="EMBL/GenBank/DDBJ databases">
        <title>Phylogenetic determinants of toxin gene distribution in genomes of Brevibacillus laterosporus.</title>
        <authorList>
            <person name="Glare T.R."/>
            <person name="Durrant A."/>
            <person name="Berry C."/>
            <person name="Palma L."/>
            <person name="Ormskirk M."/>
            <person name="Cox M.O."/>
        </authorList>
    </citation>
    <scope>NUCLEOTIDE SEQUENCE [LARGE SCALE GENOMIC DNA]</scope>
    <source>
        <strain evidence="1 2">1821L</strain>
    </source>
</reference>
<gene>
    <name evidence="1" type="ORF">EEL30_27270</name>
</gene>
<dbReference type="EMBL" id="CP033464">
    <property type="protein sequence ID" value="QDX95631.1"/>
    <property type="molecule type" value="Genomic_DNA"/>
</dbReference>
<evidence type="ECO:0000313" key="1">
    <source>
        <dbReference type="EMBL" id="QDX95631.1"/>
    </source>
</evidence>
<evidence type="ECO:0000313" key="2">
    <source>
        <dbReference type="Proteomes" id="UP000319432"/>
    </source>
</evidence>
<protein>
    <submittedName>
        <fullName evidence="1">Uncharacterized protein</fullName>
    </submittedName>
</protein>
<name>A0A518VF56_BRELA</name>
<sequence>MFLPPQYNNPFFHKSNFSFSHDSKMFFVCVTIPVEWQDLEVVGELQLHIPCELRLLLIQADDRGE</sequence>
<dbReference type="Proteomes" id="UP000319432">
    <property type="component" value="Chromosome"/>
</dbReference>
<keyword evidence="2" id="KW-1185">Reference proteome</keyword>